<evidence type="ECO:0000259" key="2">
    <source>
        <dbReference type="Pfam" id="PF00899"/>
    </source>
</evidence>
<protein>
    <submittedName>
        <fullName evidence="3">HesA/MoeB/ThiF family protein</fullName>
    </submittedName>
</protein>
<name>A0A7C3YMD5_9EURY</name>
<dbReference type="AlphaFoldDB" id="A0A7C3YMD5"/>
<dbReference type="InterPro" id="IPR035985">
    <property type="entry name" value="Ubiquitin-activating_enz"/>
</dbReference>
<comment type="caution">
    <text evidence="3">The sequence shown here is derived from an EMBL/GenBank/DDBJ whole genome shotgun (WGS) entry which is preliminary data.</text>
</comment>
<dbReference type="PANTHER" id="PTHR10953">
    <property type="entry name" value="UBIQUITIN-ACTIVATING ENZYME E1"/>
    <property type="match status" value="1"/>
</dbReference>
<dbReference type="PANTHER" id="PTHR10953:SF102">
    <property type="entry name" value="ADENYLYLTRANSFERASE AND SULFURTRANSFERASE MOCS3"/>
    <property type="match status" value="1"/>
</dbReference>
<gene>
    <name evidence="3" type="ORF">ENX77_04470</name>
</gene>
<reference evidence="3" key="1">
    <citation type="journal article" date="2020" name="mSystems">
        <title>Genome- and Community-Level Interaction Insights into Carbon Utilization and Element Cycling Functions of Hydrothermarchaeota in Hydrothermal Sediment.</title>
        <authorList>
            <person name="Zhou Z."/>
            <person name="Liu Y."/>
            <person name="Xu W."/>
            <person name="Pan J."/>
            <person name="Luo Z.H."/>
            <person name="Li M."/>
        </authorList>
    </citation>
    <scope>NUCLEOTIDE SEQUENCE [LARGE SCALE GENOMIC DNA]</scope>
    <source>
        <strain evidence="3">SpSt-97</strain>
    </source>
</reference>
<organism evidence="3">
    <name type="scientific">Geoglobus ahangari</name>
    <dbReference type="NCBI Taxonomy" id="113653"/>
    <lineage>
        <taxon>Archaea</taxon>
        <taxon>Methanobacteriati</taxon>
        <taxon>Methanobacteriota</taxon>
        <taxon>Archaeoglobi</taxon>
        <taxon>Archaeoglobales</taxon>
        <taxon>Archaeoglobaceae</taxon>
        <taxon>Geoglobus</taxon>
    </lineage>
</organism>
<dbReference type="CDD" id="cd00757">
    <property type="entry name" value="ThiF_MoeB_HesA_family"/>
    <property type="match status" value="1"/>
</dbReference>
<dbReference type="GO" id="GO:0004792">
    <property type="term" value="F:thiosulfate-cyanide sulfurtransferase activity"/>
    <property type="evidence" value="ECO:0007669"/>
    <property type="project" value="TreeGrafter"/>
</dbReference>
<feature type="domain" description="THIF-type NAD/FAD binding fold" evidence="2">
    <location>
        <begin position="10"/>
        <end position="239"/>
    </location>
</feature>
<sequence length="243" mass="26926">MLNRIQMERYSRQIKIPEVGVEGQEKLLKSKVLVIGAGGLGSSAIQFLAAAGISRLGVVDYDRVDTSNLQRQTIHAGKVGLNKAVSAKIFVKDLNEDVKVDVYPKRIEEIPEIIKKYDIVLDCTDNLKSKFFINDLCVRYNTPYVHASAVGFMGEIMTVIPKTTACYRCVFKTIPKEAITSEEFGVISAAPGVIGAMQALEAIKYLLGLNLITNRLLYMDFLSTEFVDIRVERDPNCPVCGTI</sequence>
<accession>A0A7C3YMD5</accession>
<dbReference type="EMBL" id="DTPI01000028">
    <property type="protein sequence ID" value="HGE66363.1"/>
    <property type="molecule type" value="Genomic_DNA"/>
</dbReference>
<dbReference type="Gene3D" id="3.40.50.720">
    <property type="entry name" value="NAD(P)-binding Rossmann-like Domain"/>
    <property type="match status" value="1"/>
</dbReference>
<proteinExistence type="inferred from homology"/>
<dbReference type="InterPro" id="IPR045886">
    <property type="entry name" value="ThiF/MoeB/HesA"/>
</dbReference>
<dbReference type="InterPro" id="IPR000594">
    <property type="entry name" value="ThiF_NAD_FAD-bd"/>
</dbReference>
<comment type="similarity">
    <text evidence="1">Belongs to the HesA/MoeB/ThiF family.</text>
</comment>
<dbReference type="GO" id="GO:0008641">
    <property type="term" value="F:ubiquitin-like modifier activating enzyme activity"/>
    <property type="evidence" value="ECO:0007669"/>
    <property type="project" value="InterPro"/>
</dbReference>
<dbReference type="Pfam" id="PF00899">
    <property type="entry name" value="ThiF"/>
    <property type="match status" value="1"/>
</dbReference>
<evidence type="ECO:0000313" key="3">
    <source>
        <dbReference type="EMBL" id="HGE66363.1"/>
    </source>
</evidence>
<dbReference type="GO" id="GO:0005737">
    <property type="term" value="C:cytoplasm"/>
    <property type="evidence" value="ECO:0007669"/>
    <property type="project" value="TreeGrafter"/>
</dbReference>
<dbReference type="SUPFAM" id="SSF69572">
    <property type="entry name" value="Activating enzymes of the ubiquitin-like proteins"/>
    <property type="match status" value="1"/>
</dbReference>
<evidence type="ECO:0000256" key="1">
    <source>
        <dbReference type="ARBA" id="ARBA00009919"/>
    </source>
</evidence>
<dbReference type="FunFam" id="3.40.50.720:FF:000080">
    <property type="entry name" value="Thiazole biosynthesis adenylyltransferase ThiF"/>
    <property type="match status" value="1"/>
</dbReference>
<dbReference type="GO" id="GO:0016779">
    <property type="term" value="F:nucleotidyltransferase activity"/>
    <property type="evidence" value="ECO:0007669"/>
    <property type="project" value="TreeGrafter"/>
</dbReference>